<evidence type="ECO:0000313" key="3">
    <source>
        <dbReference type="Proteomes" id="UP000196086"/>
    </source>
</evidence>
<evidence type="ECO:0000313" key="2">
    <source>
        <dbReference type="EMBL" id="OUJ02407.1"/>
    </source>
</evidence>
<dbReference type="EMBL" id="JOMQ01000029">
    <property type="protein sequence ID" value="OUJ02407.1"/>
    <property type="molecule type" value="Genomic_DNA"/>
</dbReference>
<gene>
    <name evidence="2" type="ORF">HK14_06040</name>
</gene>
<evidence type="ECO:0000256" key="1">
    <source>
        <dbReference type="ARBA" id="ARBA00022748"/>
    </source>
</evidence>
<accession>A0A1Z5YUX8</accession>
<dbReference type="InterPro" id="IPR011990">
    <property type="entry name" value="TPR-like_helical_dom_sf"/>
</dbReference>
<dbReference type="SUPFAM" id="SSF48452">
    <property type="entry name" value="TPR-like"/>
    <property type="match status" value="1"/>
</dbReference>
<dbReference type="AlphaFoldDB" id="A0A1Z5YUX8"/>
<name>A0A1Z5YUX8_9PROT</name>
<organism evidence="2 3">
    <name type="scientific">Acetobacter cibinongensis</name>
    <dbReference type="NCBI Taxonomy" id="146475"/>
    <lineage>
        <taxon>Bacteria</taxon>
        <taxon>Pseudomonadati</taxon>
        <taxon>Pseudomonadota</taxon>
        <taxon>Alphaproteobacteria</taxon>
        <taxon>Acetobacterales</taxon>
        <taxon>Acetobacteraceae</taxon>
        <taxon>Acetobacter</taxon>
    </lineage>
</organism>
<dbReference type="Gene3D" id="1.25.40.10">
    <property type="entry name" value="Tetratricopeptide repeat domain"/>
    <property type="match status" value="1"/>
</dbReference>
<keyword evidence="1" id="KW-0201">Cytochrome c-type biogenesis</keyword>
<reference evidence="2 3" key="1">
    <citation type="submission" date="2014-06" db="EMBL/GenBank/DDBJ databases">
        <authorList>
            <person name="Ju J."/>
            <person name="Zhang J."/>
        </authorList>
    </citation>
    <scope>NUCLEOTIDE SEQUENCE [LARGE SCALE GENOMIC DNA]</scope>
    <source>
        <strain evidence="2 3">DsW_47</strain>
    </source>
</reference>
<proteinExistence type="predicted"/>
<dbReference type="InterPro" id="IPR017560">
    <property type="entry name" value="Cyt_c_biogenesis_CcmI"/>
</dbReference>
<sequence>MIWLSIALLSLLALTPAALPLWRRTRLIRDERSAALALHEAQLSEIDRDLAIGLIAPTEHDIARLEIQRRILTADTAPTEARDAIASPLVWVGLGIIPLAAIGLYLTNGVPNLPAQPLAPRLVAQHMENTRNDGVLARLRQTLAQLPDTDPNRRQGYLLLGQAEASRAHYAEAAEAWNHALQISFDPEVAARTAEAMTRANSHVTPDALELFRKALDAAPKDAPWRSSVQARIAQGEHDQDNP</sequence>
<protein>
    <submittedName>
        <fullName evidence="2">Cytochrome C</fullName>
    </submittedName>
</protein>
<dbReference type="NCBIfam" id="TIGR03142">
    <property type="entry name" value="cytochro_ccmI"/>
    <property type="match status" value="1"/>
</dbReference>
<comment type="caution">
    <text evidence="2">The sequence shown here is derived from an EMBL/GenBank/DDBJ whole genome shotgun (WGS) entry which is preliminary data.</text>
</comment>
<dbReference type="OrthoDB" id="9815847at2"/>
<dbReference type="Proteomes" id="UP000196086">
    <property type="component" value="Unassembled WGS sequence"/>
</dbReference>
<dbReference type="GO" id="GO:0017004">
    <property type="term" value="P:cytochrome complex assembly"/>
    <property type="evidence" value="ECO:0007669"/>
    <property type="project" value="UniProtKB-KW"/>
</dbReference>
<dbReference type="RefSeq" id="WP_086651205.1">
    <property type="nucleotide sequence ID" value="NZ_JOMQ01000029.1"/>
</dbReference>